<comment type="caution">
    <text evidence="2">The sequence shown here is derived from an EMBL/GenBank/DDBJ whole genome shotgun (WGS) entry which is preliminary data.</text>
</comment>
<feature type="domain" description="F-box" evidence="1">
    <location>
        <begin position="23"/>
        <end position="72"/>
    </location>
</feature>
<keyword evidence="3" id="KW-1185">Reference proteome</keyword>
<dbReference type="SUPFAM" id="SSF81383">
    <property type="entry name" value="F-box domain"/>
    <property type="match status" value="1"/>
</dbReference>
<evidence type="ECO:0000259" key="1">
    <source>
        <dbReference type="PROSITE" id="PS50181"/>
    </source>
</evidence>
<dbReference type="EMBL" id="CAJPDT010000013">
    <property type="protein sequence ID" value="CAF9914524.1"/>
    <property type="molecule type" value="Genomic_DNA"/>
</dbReference>
<dbReference type="Pfam" id="PF12937">
    <property type="entry name" value="F-box-like"/>
    <property type="match status" value="1"/>
</dbReference>
<sequence>MENKPRRASRRIQGLAPQIDGPPLKAVYLPPELKVAVLAVLDKRDLKTVRLVSKEWNALATRPLFDRVYISCREKDMEVFEKITAHPLISTGIRELVYDCSLFGKDMSIREYFWQLQESLDRIKTGLESVPFNCANDEINGFIQDYQNEAITDIYKRHIHDDFIVEGHKDY</sequence>
<protein>
    <recommendedName>
        <fullName evidence="1">F-box domain-containing protein</fullName>
    </recommendedName>
</protein>
<dbReference type="Gene3D" id="1.20.1280.50">
    <property type="match status" value="1"/>
</dbReference>
<reference evidence="2" key="1">
    <citation type="submission" date="2021-03" db="EMBL/GenBank/DDBJ databases">
        <authorList>
            <person name="Tagirdzhanova G."/>
        </authorList>
    </citation>
    <scope>NUCLEOTIDE SEQUENCE</scope>
</reference>
<dbReference type="PROSITE" id="PS50181">
    <property type="entry name" value="FBOX"/>
    <property type="match status" value="1"/>
</dbReference>
<name>A0A8H3EXT4_9LECA</name>
<evidence type="ECO:0000313" key="3">
    <source>
        <dbReference type="Proteomes" id="UP000664534"/>
    </source>
</evidence>
<dbReference type="InterPro" id="IPR036047">
    <property type="entry name" value="F-box-like_dom_sf"/>
</dbReference>
<dbReference type="AlphaFoldDB" id="A0A8H3EXT4"/>
<organism evidence="2 3">
    <name type="scientific">Imshaugia aleurites</name>
    <dbReference type="NCBI Taxonomy" id="172621"/>
    <lineage>
        <taxon>Eukaryota</taxon>
        <taxon>Fungi</taxon>
        <taxon>Dikarya</taxon>
        <taxon>Ascomycota</taxon>
        <taxon>Pezizomycotina</taxon>
        <taxon>Lecanoromycetes</taxon>
        <taxon>OSLEUM clade</taxon>
        <taxon>Lecanoromycetidae</taxon>
        <taxon>Lecanorales</taxon>
        <taxon>Lecanorineae</taxon>
        <taxon>Parmeliaceae</taxon>
        <taxon>Imshaugia</taxon>
    </lineage>
</organism>
<gene>
    <name evidence="2" type="ORF">IMSHALPRED_001932</name>
</gene>
<dbReference type="Proteomes" id="UP000664534">
    <property type="component" value="Unassembled WGS sequence"/>
</dbReference>
<dbReference type="OrthoDB" id="5422579at2759"/>
<evidence type="ECO:0000313" key="2">
    <source>
        <dbReference type="EMBL" id="CAF9914524.1"/>
    </source>
</evidence>
<proteinExistence type="predicted"/>
<dbReference type="InterPro" id="IPR001810">
    <property type="entry name" value="F-box_dom"/>
</dbReference>
<accession>A0A8H3EXT4</accession>